<dbReference type="GO" id="GO:0002250">
    <property type="term" value="P:adaptive immune response"/>
    <property type="evidence" value="ECO:0007669"/>
    <property type="project" value="UniProtKB-KW"/>
</dbReference>
<dbReference type="GO" id="GO:0005576">
    <property type="term" value="C:extracellular region"/>
    <property type="evidence" value="ECO:0007669"/>
    <property type="project" value="UniProtKB-ARBA"/>
</dbReference>
<evidence type="ECO:0000256" key="1">
    <source>
        <dbReference type="ARBA" id="ARBA00022859"/>
    </source>
</evidence>
<dbReference type="InterPro" id="IPR003597">
    <property type="entry name" value="Ig_C1-set"/>
</dbReference>
<dbReference type="Pfam" id="PF07686">
    <property type="entry name" value="V-set"/>
    <property type="match status" value="2"/>
</dbReference>
<keyword evidence="3" id="KW-1280">Immunoglobulin</keyword>
<dbReference type="Proteomes" id="UP000515140">
    <property type="component" value="Unplaced"/>
</dbReference>
<dbReference type="RefSeq" id="XP_020850797.1">
    <property type="nucleotide sequence ID" value="XM_020995138.1"/>
</dbReference>
<evidence type="ECO:0000313" key="8">
    <source>
        <dbReference type="RefSeq" id="XP_020850797.1"/>
    </source>
</evidence>
<dbReference type="SMART" id="SM00407">
    <property type="entry name" value="IGc1"/>
    <property type="match status" value="1"/>
</dbReference>
<feature type="domain" description="Ig-like" evidence="6">
    <location>
        <begin position="27"/>
        <end position="125"/>
    </location>
</feature>
<dbReference type="InterPro" id="IPR007110">
    <property type="entry name" value="Ig-like_dom"/>
</dbReference>
<dbReference type="PROSITE" id="PS50835">
    <property type="entry name" value="IG_LIKE"/>
    <property type="match status" value="2"/>
</dbReference>
<feature type="transmembrane region" description="Helical" evidence="4">
    <location>
        <begin position="381"/>
        <end position="408"/>
    </location>
</feature>
<keyword evidence="4" id="KW-1133">Transmembrane helix</keyword>
<keyword evidence="7" id="KW-1185">Reference proteome</keyword>
<dbReference type="SMART" id="SM00406">
    <property type="entry name" value="IGv"/>
    <property type="match status" value="2"/>
</dbReference>
<dbReference type="FunFam" id="2.60.40.10:FF:001810">
    <property type="entry name" value="T cell receptor delta constant"/>
    <property type="match status" value="1"/>
</dbReference>
<dbReference type="AlphaFoldDB" id="A0A6P5KZE5"/>
<feature type="signal peptide" evidence="5">
    <location>
        <begin position="1"/>
        <end position="27"/>
    </location>
</feature>
<organism evidence="7 8">
    <name type="scientific">Phascolarctos cinereus</name>
    <name type="common">Koala</name>
    <dbReference type="NCBI Taxonomy" id="38626"/>
    <lineage>
        <taxon>Eukaryota</taxon>
        <taxon>Metazoa</taxon>
        <taxon>Chordata</taxon>
        <taxon>Craniata</taxon>
        <taxon>Vertebrata</taxon>
        <taxon>Euteleostomi</taxon>
        <taxon>Mammalia</taxon>
        <taxon>Metatheria</taxon>
        <taxon>Diprotodontia</taxon>
        <taxon>Phascolarctidae</taxon>
        <taxon>Phascolarctos</taxon>
    </lineage>
</organism>
<dbReference type="Pfam" id="PF07654">
    <property type="entry name" value="C1-set"/>
    <property type="match status" value="1"/>
</dbReference>
<dbReference type="KEGG" id="pcw:110214304"/>
<dbReference type="InterPro" id="IPR003599">
    <property type="entry name" value="Ig_sub"/>
</dbReference>
<evidence type="ECO:0000256" key="4">
    <source>
        <dbReference type="SAM" id="Phobius"/>
    </source>
</evidence>
<evidence type="ECO:0000256" key="2">
    <source>
        <dbReference type="ARBA" id="ARBA00023130"/>
    </source>
</evidence>
<dbReference type="GO" id="GO:0019814">
    <property type="term" value="C:immunoglobulin complex"/>
    <property type="evidence" value="ECO:0007669"/>
    <property type="project" value="UniProtKB-KW"/>
</dbReference>
<keyword evidence="4" id="KW-0812">Transmembrane</keyword>
<evidence type="ECO:0000256" key="5">
    <source>
        <dbReference type="SAM" id="SignalP"/>
    </source>
</evidence>
<reference evidence="8" key="1">
    <citation type="submission" date="2025-08" db="UniProtKB">
        <authorList>
            <consortium name="RefSeq"/>
        </authorList>
    </citation>
    <scope>IDENTIFICATION</scope>
    <source>
        <tissue evidence="8">Spleen</tissue>
    </source>
</reference>
<accession>A0A6P5KZE5</accession>
<evidence type="ECO:0000259" key="6">
    <source>
        <dbReference type="PROSITE" id="PS50835"/>
    </source>
</evidence>
<dbReference type="PANTHER" id="PTHR23266">
    <property type="entry name" value="IMMUNOGLOBULIN HEAVY CHAIN"/>
    <property type="match status" value="1"/>
</dbReference>
<keyword evidence="4" id="KW-0472">Membrane</keyword>
<proteinExistence type="predicted"/>
<dbReference type="InParanoid" id="A0A6P5KZE5"/>
<feature type="domain" description="Ig-like" evidence="6">
    <location>
        <begin position="170"/>
        <end position="244"/>
    </location>
</feature>
<feature type="chain" id="PRO_5027877944" evidence="5">
    <location>
        <begin position="28"/>
        <end position="409"/>
    </location>
</feature>
<dbReference type="InterPro" id="IPR013106">
    <property type="entry name" value="Ig_V-set"/>
</dbReference>
<dbReference type="InterPro" id="IPR036179">
    <property type="entry name" value="Ig-like_dom_sf"/>
</dbReference>
<dbReference type="Gene3D" id="2.60.40.10">
    <property type="entry name" value="Immunoglobulins"/>
    <property type="match status" value="3"/>
</dbReference>
<dbReference type="GeneID" id="110214304"/>
<dbReference type="SUPFAM" id="SSF48726">
    <property type="entry name" value="Immunoglobulin"/>
    <property type="match status" value="3"/>
</dbReference>
<dbReference type="InterPro" id="IPR050199">
    <property type="entry name" value="IgHV"/>
</dbReference>
<evidence type="ECO:0000313" key="7">
    <source>
        <dbReference type="Proteomes" id="UP000515140"/>
    </source>
</evidence>
<sequence>MFTRRPNTLARAYLLGLLFHNLSGSWAQVQLVETGGKLMYEGQDLTLTCTVSGSLRFSDFSFSWHWSPSGSSKEFVASITAGIGDKQDYRRDIQDRAFISRNNDASRVSLTLRHLRKEDSGIYYCARLTVLRWDTDRWGDFGPGTEVTVIPRDKFYLKELGGGPYPHRLTLSLKCQTSGFQFKTSVLGWYLWDPGHAPRWLSSIDHTSAETNEGRIISSREDNSSQVFLQIKGLGLRDSGHYHCARRVGDKGDTDKLVFGPGTAVTVEPGPRTPLTPSVFLVRNQDAVACLVSDFYPKELHVSLASPRASVSAQALTVASTAHGTYSAIQIGRVGENDSVTCSVQHLGKETLVSYQPDTVKLEPSCPDQEFAAESKQRNKLLLSVLSLRLLFLKIVLINVLFTMIALIF</sequence>
<name>A0A6P5KZE5_PHACI</name>
<keyword evidence="1" id="KW-0391">Immunity</keyword>
<dbReference type="SMART" id="SM00409">
    <property type="entry name" value="IG"/>
    <property type="match status" value="2"/>
</dbReference>
<protein>
    <submittedName>
        <fullName evidence="8">Ig heavy chain Mem5-like</fullName>
    </submittedName>
</protein>
<evidence type="ECO:0000256" key="3">
    <source>
        <dbReference type="ARBA" id="ARBA00043265"/>
    </source>
</evidence>
<gene>
    <name evidence="8" type="primary">LOC110214304</name>
</gene>
<keyword evidence="2" id="KW-1064">Adaptive immunity</keyword>
<keyword evidence="5" id="KW-0732">Signal</keyword>
<dbReference type="InterPro" id="IPR013783">
    <property type="entry name" value="Ig-like_fold"/>
</dbReference>